<evidence type="ECO:0000313" key="3">
    <source>
        <dbReference type="Proteomes" id="UP000752292"/>
    </source>
</evidence>
<dbReference type="AlphaFoldDB" id="A0A933E9T0"/>
<dbReference type="Proteomes" id="UP000752292">
    <property type="component" value="Unassembled WGS sequence"/>
</dbReference>
<dbReference type="InterPro" id="IPR007553">
    <property type="entry name" value="2-thiour_desulf"/>
</dbReference>
<dbReference type="EMBL" id="JACQRX010000238">
    <property type="protein sequence ID" value="MBI4251890.1"/>
    <property type="molecule type" value="Genomic_DNA"/>
</dbReference>
<comment type="caution">
    <text evidence="2">The sequence shown here is derived from an EMBL/GenBank/DDBJ whole genome shotgun (WGS) entry which is preliminary data.</text>
</comment>
<accession>A0A933E9T0</accession>
<evidence type="ECO:0000313" key="2">
    <source>
        <dbReference type="EMBL" id="MBI4251890.1"/>
    </source>
</evidence>
<name>A0A933E9T0_UNCTE</name>
<dbReference type="InterPro" id="IPR013560">
    <property type="entry name" value="DUF1722"/>
</dbReference>
<dbReference type="PANTHER" id="PTHR30087:SF0">
    <property type="entry name" value="INNER MEMBRANE PROTEIN"/>
    <property type="match status" value="1"/>
</dbReference>
<dbReference type="Pfam" id="PF08349">
    <property type="entry name" value="DUF1722"/>
    <property type="match status" value="1"/>
</dbReference>
<feature type="domain" description="DUF1722" evidence="1">
    <location>
        <begin position="194"/>
        <end position="249"/>
    </location>
</feature>
<gene>
    <name evidence="2" type="ORF">HY618_05470</name>
</gene>
<sequence length="279" mass="30353">MPFPRPIVVLSQCLELAPCRWDGERIPFGFLRKLEPYVELRPVCPEVEIGLGVPRDPIRIVQVGPGEKDRKFLQPSTGRDLTRAMRRFAGEFLGGLGEADGFILKSRSPSCGIRDVKMYGGAEDGPPLGKGAGLFAGEVLARFPGLAVEDEARLAHPPVRERFLTRLFALAAFRAVREKPSAAGLARFQEANRLLLMARGRREAEALGEIAANRGGRPLPEAMEAYETRLRAALARPARRASVAGILRRHAGAPWLAGQTFFAPFPAGLAEAGEEPDSP</sequence>
<organism evidence="2 3">
    <name type="scientific">Tectimicrobiota bacterium</name>
    <dbReference type="NCBI Taxonomy" id="2528274"/>
    <lineage>
        <taxon>Bacteria</taxon>
        <taxon>Pseudomonadati</taxon>
        <taxon>Nitrospinota/Tectimicrobiota group</taxon>
        <taxon>Candidatus Tectimicrobiota</taxon>
    </lineage>
</organism>
<proteinExistence type="predicted"/>
<dbReference type="Pfam" id="PF04463">
    <property type="entry name" value="2-thiour_desulf"/>
    <property type="match status" value="1"/>
</dbReference>
<protein>
    <submittedName>
        <fullName evidence="2">DUF1722 domain-containing protein</fullName>
    </submittedName>
</protein>
<reference evidence="2" key="1">
    <citation type="submission" date="2020-07" db="EMBL/GenBank/DDBJ databases">
        <title>Huge and variable diversity of episymbiotic CPR bacteria and DPANN archaea in groundwater ecosystems.</title>
        <authorList>
            <person name="He C.Y."/>
            <person name="Keren R."/>
            <person name="Whittaker M."/>
            <person name="Farag I.F."/>
            <person name="Doudna J."/>
            <person name="Cate J.H.D."/>
            <person name="Banfield J.F."/>
        </authorList>
    </citation>
    <scope>NUCLEOTIDE SEQUENCE</scope>
    <source>
        <strain evidence="2">NC_groundwater_1370_Ag_S-0.2um_69_93</strain>
    </source>
</reference>
<dbReference type="PANTHER" id="PTHR30087">
    <property type="entry name" value="INNER MEMBRANE PROTEIN"/>
    <property type="match status" value="1"/>
</dbReference>
<evidence type="ECO:0000259" key="1">
    <source>
        <dbReference type="Pfam" id="PF08349"/>
    </source>
</evidence>